<dbReference type="AlphaFoldDB" id="A0A6G3WPL1"/>
<feature type="compositionally biased region" description="Basic and acidic residues" evidence="2">
    <location>
        <begin position="404"/>
        <end position="415"/>
    </location>
</feature>
<evidence type="ECO:0000313" key="4">
    <source>
        <dbReference type="EMBL" id="NEE07448.1"/>
    </source>
</evidence>
<comment type="caution">
    <text evidence="4">The sequence shown here is derived from an EMBL/GenBank/DDBJ whole genome shotgun (WGS) entry which is preliminary data.</text>
</comment>
<dbReference type="EMBL" id="JAAGMN010001394">
    <property type="protein sequence ID" value="NEE07448.1"/>
    <property type="molecule type" value="Genomic_DNA"/>
</dbReference>
<dbReference type="Pfam" id="PF02709">
    <property type="entry name" value="Glyco_transf_7C"/>
    <property type="match status" value="1"/>
</dbReference>
<reference evidence="4" key="1">
    <citation type="submission" date="2020-01" db="EMBL/GenBank/DDBJ databases">
        <title>Insect and environment-associated Actinomycetes.</title>
        <authorList>
            <person name="Currrie C."/>
            <person name="Chevrette M."/>
            <person name="Carlson C."/>
            <person name="Stubbendieck R."/>
            <person name="Wendt-Pienkowski E."/>
        </authorList>
    </citation>
    <scope>NUCLEOTIDE SEQUENCE</scope>
    <source>
        <strain evidence="4">SID7499</strain>
    </source>
</reference>
<proteinExistence type="predicted"/>
<keyword evidence="1 4" id="KW-0808">Transferase</keyword>
<dbReference type="InterPro" id="IPR027791">
    <property type="entry name" value="Galactosyl_T_C"/>
</dbReference>
<gene>
    <name evidence="4" type="ORF">G3M58_13435</name>
</gene>
<dbReference type="SUPFAM" id="SSF53448">
    <property type="entry name" value="Nucleotide-diphospho-sugar transferases"/>
    <property type="match status" value="1"/>
</dbReference>
<evidence type="ECO:0000259" key="3">
    <source>
        <dbReference type="Pfam" id="PF02709"/>
    </source>
</evidence>
<feature type="region of interest" description="Disordered" evidence="2">
    <location>
        <begin position="394"/>
        <end position="415"/>
    </location>
</feature>
<accession>A0A6G3WPL1</accession>
<evidence type="ECO:0000256" key="1">
    <source>
        <dbReference type="ARBA" id="ARBA00022679"/>
    </source>
</evidence>
<name>A0A6G3WPL1_9ACTN</name>
<sequence>MATLTPTEPELLATTVVTTLAVDFDPQAREASIFYWDRGVPRRRAVVEAAERTGDETLSRLVGELRASPADPALHLALHTRLVHLAGDDGGPALEALFERAWEAESNSRLGYHLGSRYTGTGQITVDPRRLDTLPTGEVLAPGETPRVLVVVPFRDRGPGQRLRNLLACLLALRDQSVPRDFYQVAVVETDDVPRWRDTVSPRTDHYLFAYKPGDFNKSWAVNVGVVNAPGAAEILCILDADALVDRDFVARNVARFHRPGTMGHLSYRDMWCLDEAATSWAIERRLWEHAEEVDPDHLRAFVLRRPPGCCVWVRTSAFHRIGGMDERFEGWGGEDNDFTYRMDINSAFDHYHDPLLHMYHPSSAVLREDGELVNAHIPALSWGPSSAPIGDVHRFAPNTATGHPHERRADSHVS</sequence>
<dbReference type="Gene3D" id="3.90.550.10">
    <property type="entry name" value="Spore Coat Polysaccharide Biosynthesis Protein SpsA, Chain A"/>
    <property type="match status" value="1"/>
</dbReference>
<protein>
    <submittedName>
        <fullName evidence="4">Glycosyltransferase</fullName>
    </submittedName>
</protein>
<dbReference type="InterPro" id="IPR029044">
    <property type="entry name" value="Nucleotide-diphossugar_trans"/>
</dbReference>
<evidence type="ECO:0000256" key="2">
    <source>
        <dbReference type="SAM" id="MobiDB-lite"/>
    </source>
</evidence>
<feature type="domain" description="Galactosyltransferase C-terminal" evidence="3">
    <location>
        <begin position="309"/>
        <end position="343"/>
    </location>
</feature>
<dbReference type="GO" id="GO:0016740">
    <property type="term" value="F:transferase activity"/>
    <property type="evidence" value="ECO:0007669"/>
    <property type="project" value="UniProtKB-KW"/>
</dbReference>
<organism evidence="4">
    <name type="scientific">Streptomyces sp. SID7499</name>
    <dbReference type="NCBI Taxonomy" id="2706086"/>
    <lineage>
        <taxon>Bacteria</taxon>
        <taxon>Bacillati</taxon>
        <taxon>Actinomycetota</taxon>
        <taxon>Actinomycetes</taxon>
        <taxon>Kitasatosporales</taxon>
        <taxon>Streptomycetaceae</taxon>
        <taxon>Streptomyces</taxon>
    </lineage>
</organism>